<dbReference type="PANTHER" id="PTHR43214:SF38">
    <property type="entry name" value="NITRATE_NITRITE RESPONSE REGULATOR PROTEIN NARL"/>
    <property type="match status" value="1"/>
</dbReference>
<dbReference type="GO" id="GO:0003677">
    <property type="term" value="F:DNA binding"/>
    <property type="evidence" value="ECO:0007669"/>
    <property type="project" value="UniProtKB-KW"/>
</dbReference>
<keyword evidence="1" id="KW-0238">DNA-binding</keyword>
<evidence type="ECO:0000313" key="4">
    <source>
        <dbReference type="Proteomes" id="UP001063350"/>
    </source>
</evidence>
<dbReference type="PROSITE" id="PS00622">
    <property type="entry name" value="HTH_LUXR_1"/>
    <property type="match status" value="1"/>
</dbReference>
<dbReference type="Proteomes" id="UP001063350">
    <property type="component" value="Chromosome"/>
</dbReference>
<proteinExistence type="predicted"/>
<accession>A0A915XH83</accession>
<dbReference type="CDD" id="cd06170">
    <property type="entry name" value="LuxR_C_like"/>
    <property type="match status" value="1"/>
</dbReference>
<dbReference type="AlphaFoldDB" id="A0A915XH83"/>
<dbReference type="EMBL" id="AP024233">
    <property type="protein sequence ID" value="BCO07735.1"/>
    <property type="molecule type" value="Genomic_DNA"/>
</dbReference>
<dbReference type="GO" id="GO:0006355">
    <property type="term" value="P:regulation of DNA-templated transcription"/>
    <property type="evidence" value="ECO:0007669"/>
    <property type="project" value="InterPro"/>
</dbReference>
<name>A0A915XH83_9BACT</name>
<evidence type="ECO:0000259" key="2">
    <source>
        <dbReference type="PROSITE" id="PS50043"/>
    </source>
</evidence>
<dbReference type="PANTHER" id="PTHR43214">
    <property type="entry name" value="TWO-COMPONENT RESPONSE REGULATOR"/>
    <property type="match status" value="1"/>
</dbReference>
<feature type="domain" description="HTH luxR-type" evidence="2">
    <location>
        <begin position="149"/>
        <end position="214"/>
    </location>
</feature>
<evidence type="ECO:0000313" key="3">
    <source>
        <dbReference type="EMBL" id="BCO07735.1"/>
    </source>
</evidence>
<dbReference type="InterPro" id="IPR011006">
    <property type="entry name" value="CheY-like_superfamily"/>
</dbReference>
<dbReference type="PRINTS" id="PR00038">
    <property type="entry name" value="HTHLUXR"/>
</dbReference>
<keyword evidence="4" id="KW-1185">Reference proteome</keyword>
<dbReference type="Gene3D" id="3.40.50.2300">
    <property type="match status" value="1"/>
</dbReference>
<dbReference type="SUPFAM" id="SSF46894">
    <property type="entry name" value="C-terminal effector domain of the bipartite response regulators"/>
    <property type="match status" value="1"/>
</dbReference>
<dbReference type="InterPro" id="IPR000792">
    <property type="entry name" value="Tscrpt_reg_LuxR_C"/>
</dbReference>
<sequence>MNLIICSDRDPVRNRWQAALSGQHDIFHASVLRDLGILLREAQPDLLLLHRTMVDLETVGRLCRNMAHCRLFVLSDRPDNNEGLALLRLGVVGYANTYIAPARLQEAVRVILTGSVWVGQQLMAHLIRTSLGGGKGASGSPETAAGSRRDRILPELSDREFQIASLVAQGLTNPQIAHRLEITERTVKAHLSAIYAKTGTRGRLNLALLLHGTEQS</sequence>
<protein>
    <recommendedName>
        <fullName evidence="2">HTH luxR-type domain-containing protein</fullName>
    </recommendedName>
</protein>
<gene>
    <name evidence="3" type="ORF">GF1_01110</name>
</gene>
<dbReference type="KEGG" id="ddu:GF1_01110"/>
<reference evidence="3" key="1">
    <citation type="submission" date="2020-12" db="EMBL/GenBank/DDBJ databases">
        <title>Desulfobium dissulfuricans gen. nov., sp. nov., a novel mesophilic, sulfate-reducing bacterium isolated from a deep-sea hydrothermal vent.</title>
        <authorList>
            <person name="Hashimoto Y."/>
            <person name="Tame A."/>
            <person name="Sawayama S."/>
            <person name="Miyazaki J."/>
            <person name="Takai K."/>
            <person name="Nakagawa S."/>
        </authorList>
    </citation>
    <scope>NUCLEOTIDE SEQUENCE</scope>
    <source>
        <strain evidence="3">GF1</strain>
    </source>
</reference>
<dbReference type="PROSITE" id="PS50043">
    <property type="entry name" value="HTH_LUXR_2"/>
    <property type="match status" value="1"/>
</dbReference>
<evidence type="ECO:0000256" key="1">
    <source>
        <dbReference type="ARBA" id="ARBA00023125"/>
    </source>
</evidence>
<dbReference type="SUPFAM" id="SSF52172">
    <property type="entry name" value="CheY-like"/>
    <property type="match status" value="1"/>
</dbReference>
<dbReference type="Pfam" id="PF00196">
    <property type="entry name" value="GerE"/>
    <property type="match status" value="1"/>
</dbReference>
<organism evidence="3 4">
    <name type="scientific">Desulfolithobacter dissulfuricans</name>
    <dbReference type="NCBI Taxonomy" id="2795293"/>
    <lineage>
        <taxon>Bacteria</taxon>
        <taxon>Pseudomonadati</taxon>
        <taxon>Thermodesulfobacteriota</taxon>
        <taxon>Desulfobulbia</taxon>
        <taxon>Desulfobulbales</taxon>
        <taxon>Desulfobulbaceae</taxon>
        <taxon>Desulfolithobacter</taxon>
    </lineage>
</organism>
<dbReference type="SMART" id="SM00421">
    <property type="entry name" value="HTH_LUXR"/>
    <property type="match status" value="1"/>
</dbReference>
<dbReference type="InterPro" id="IPR016032">
    <property type="entry name" value="Sig_transdc_resp-reg_C-effctor"/>
</dbReference>
<dbReference type="InterPro" id="IPR039420">
    <property type="entry name" value="WalR-like"/>
</dbReference>
<dbReference type="RefSeq" id="WP_267927679.1">
    <property type="nucleotide sequence ID" value="NZ_AP024233.1"/>
</dbReference>